<dbReference type="AlphaFoldDB" id="A0A9N8ZRN1"/>
<comment type="caution">
    <text evidence="3">The sequence shown here is derived from an EMBL/GenBank/DDBJ whole genome shotgun (WGS) entry which is preliminary data.</text>
</comment>
<dbReference type="SUPFAM" id="SSF54695">
    <property type="entry name" value="POZ domain"/>
    <property type="match status" value="1"/>
</dbReference>
<dbReference type="Gene3D" id="3.30.710.10">
    <property type="entry name" value="Potassium Channel Kv1.1, Chain A"/>
    <property type="match status" value="1"/>
</dbReference>
<feature type="region of interest" description="Disordered" evidence="1">
    <location>
        <begin position="1"/>
        <end position="21"/>
    </location>
</feature>
<evidence type="ECO:0000313" key="3">
    <source>
        <dbReference type="EMBL" id="CAG8504532.1"/>
    </source>
</evidence>
<dbReference type="EMBL" id="CAJVPP010000693">
    <property type="protein sequence ID" value="CAG8504532.1"/>
    <property type="molecule type" value="Genomic_DNA"/>
</dbReference>
<dbReference type="GO" id="GO:0051260">
    <property type="term" value="P:protein homooligomerization"/>
    <property type="evidence" value="ECO:0007669"/>
    <property type="project" value="InterPro"/>
</dbReference>
<dbReference type="Pfam" id="PF02214">
    <property type="entry name" value="BTB_2"/>
    <property type="match status" value="1"/>
</dbReference>
<dbReference type="PANTHER" id="PTHR14499">
    <property type="entry name" value="POTASSIUM CHANNEL TETRAMERIZATION DOMAIN-CONTAINING"/>
    <property type="match status" value="1"/>
</dbReference>
<dbReference type="PANTHER" id="PTHR14499:SF136">
    <property type="entry name" value="GH08630P"/>
    <property type="match status" value="1"/>
</dbReference>
<evidence type="ECO:0000256" key="1">
    <source>
        <dbReference type="SAM" id="MobiDB-lite"/>
    </source>
</evidence>
<dbReference type="InterPro" id="IPR000210">
    <property type="entry name" value="BTB/POZ_dom"/>
</dbReference>
<sequence length="367" mass="41642">MSVSNAINENKKESKESIKSSTVTITNTITKVNNDATTLSEKQLLVILPKEKELVRLDKKSPPPPPPQPQQRQQLLIHPSSYVHQVPIKLNVGGIIYMTTQQTLCTYPSYLSELFFIFRSPNSPPTSTYSQYPWPEELFIDRDGELFIHILTFLRNGTLPYSTPLSILQKLEYEAKFYGIKPLQTLIYQRIQIHSSSPKFKVIPIERLSDEECDLEDDDEFTTSPRICLKRSNLSYCSTTSSYDIPQQQDDASIYSCSSSGDSSEEVPIIYNPGNTTSNTCSTVTPTTYTRTPKSSISTSNFTIHKNLYLSSVSAQHYDYKPDYEIISITNAPTINDLESLDQFHVPDEELYAKDLATFAVLQRKDK</sequence>
<dbReference type="InterPro" id="IPR003131">
    <property type="entry name" value="T1-type_BTB"/>
</dbReference>
<dbReference type="InterPro" id="IPR011333">
    <property type="entry name" value="SKP1/BTB/POZ_sf"/>
</dbReference>
<gene>
    <name evidence="3" type="ORF">FMOSSE_LOCUS4215</name>
</gene>
<feature type="domain" description="BTB" evidence="2">
    <location>
        <begin position="86"/>
        <end position="195"/>
    </location>
</feature>
<organism evidence="3 4">
    <name type="scientific">Funneliformis mosseae</name>
    <name type="common">Endomycorrhizal fungus</name>
    <name type="synonym">Glomus mosseae</name>
    <dbReference type="NCBI Taxonomy" id="27381"/>
    <lineage>
        <taxon>Eukaryota</taxon>
        <taxon>Fungi</taxon>
        <taxon>Fungi incertae sedis</taxon>
        <taxon>Mucoromycota</taxon>
        <taxon>Glomeromycotina</taxon>
        <taxon>Glomeromycetes</taxon>
        <taxon>Glomerales</taxon>
        <taxon>Glomeraceae</taxon>
        <taxon>Funneliformis</taxon>
    </lineage>
</organism>
<keyword evidence="4" id="KW-1185">Reference proteome</keyword>
<protein>
    <submittedName>
        <fullName evidence="3">5781_t:CDS:1</fullName>
    </submittedName>
</protein>
<dbReference type="Proteomes" id="UP000789375">
    <property type="component" value="Unassembled WGS sequence"/>
</dbReference>
<dbReference type="CDD" id="cd18316">
    <property type="entry name" value="BTB_POZ_KCTD-like"/>
    <property type="match status" value="1"/>
</dbReference>
<proteinExistence type="predicted"/>
<accession>A0A9N8ZRN1</accession>
<feature type="compositionally biased region" description="Basic and acidic residues" evidence="1">
    <location>
        <begin position="9"/>
        <end position="18"/>
    </location>
</feature>
<evidence type="ECO:0000313" key="4">
    <source>
        <dbReference type="Proteomes" id="UP000789375"/>
    </source>
</evidence>
<dbReference type="SMART" id="SM00225">
    <property type="entry name" value="BTB"/>
    <property type="match status" value="1"/>
</dbReference>
<reference evidence="3" key="1">
    <citation type="submission" date="2021-06" db="EMBL/GenBank/DDBJ databases">
        <authorList>
            <person name="Kallberg Y."/>
            <person name="Tangrot J."/>
            <person name="Rosling A."/>
        </authorList>
    </citation>
    <scope>NUCLEOTIDE SEQUENCE</scope>
    <source>
        <strain evidence="3">87-6 pot B 2015</strain>
    </source>
</reference>
<evidence type="ECO:0000259" key="2">
    <source>
        <dbReference type="SMART" id="SM00225"/>
    </source>
</evidence>
<name>A0A9N8ZRN1_FUNMO</name>